<dbReference type="InterPro" id="IPR044976">
    <property type="entry name" value="FIPS5/FIPS3-like"/>
</dbReference>
<dbReference type="InterPro" id="IPR015813">
    <property type="entry name" value="Pyrv/PenolPyrv_kinase-like_dom"/>
</dbReference>
<feature type="region of interest" description="Disordered" evidence="5">
    <location>
        <begin position="112"/>
        <end position="150"/>
    </location>
</feature>
<name>A0A2P5XT13_GOSBA</name>
<dbReference type="EMBL" id="KZ664276">
    <property type="protein sequence ID" value="PPS06489.1"/>
    <property type="molecule type" value="Genomic_DNA"/>
</dbReference>
<evidence type="ECO:0000256" key="5">
    <source>
        <dbReference type="SAM" id="MobiDB-lite"/>
    </source>
</evidence>
<dbReference type="AlphaFoldDB" id="A0A2P5XT13"/>
<evidence type="ECO:0000256" key="2">
    <source>
        <dbReference type="ARBA" id="ARBA00007459"/>
    </source>
</evidence>
<accession>A0A2P5XT13</accession>
<dbReference type="OrthoDB" id="1917198at2759"/>
<keyword evidence="4" id="KW-0539">Nucleus</keyword>
<dbReference type="Pfam" id="PF00311">
    <property type="entry name" value="PEPcase"/>
    <property type="match status" value="2"/>
</dbReference>
<evidence type="ECO:0000256" key="3">
    <source>
        <dbReference type="ARBA" id="ARBA00022664"/>
    </source>
</evidence>
<gene>
    <name evidence="7" type="ORF">GOBAR_AA14157</name>
</gene>
<sequence>MRVTVAHGKGDWRPHGMKIGTPITIFNVDIDSFEGKPWKHPGVDLSNFFNFGLNEEGWKESRLSHSKSPGRLPYGGNSKSTLLVVLDLPQLLAAATGQEVRAGAANLGKLDEGQNGVTKGTARIRPPLDKFSDGHEEESVESMDGKSPFSIRDAREISVEHMDGVDDELKPTDGSPVEKELLNGTYKDGSSLNPLNNGKNRFQVEQKKLHNANDGEDSRAARKGFNRRRECDNTDGTWQWGEDDLYSKKIDLRTLREDMMMKLVLGTGLSYKIHRDKDVSTRLRERDDNLKSRYHASDDYHNKRMKYEDYLRRVNADKEEILYGQRESSSRCKKQERDEILDQHRKDEQKKLKTILKNTIQLGTKFIKIGERSTAYCQKWSWSDVLAVERLQRECHVKKPLRVVPLFKKLVDLEATPAALAWLFSVDWYRNRINGKQELKKFHGRGGTSRRGGGPTHLAILSQPPETIHGSLRVTVQAATLEHGMRPLVSPKPEWRALMDEMAIVATEEFRYCWW</sequence>
<dbReference type="GO" id="GO:0008964">
    <property type="term" value="F:phosphoenolpyruvate carboxylase activity"/>
    <property type="evidence" value="ECO:0007669"/>
    <property type="project" value="InterPro"/>
</dbReference>
<dbReference type="GO" id="GO:0006397">
    <property type="term" value="P:mRNA processing"/>
    <property type="evidence" value="ECO:0007669"/>
    <property type="project" value="UniProtKB-KW"/>
</dbReference>
<dbReference type="InterPro" id="IPR007854">
    <property type="entry name" value="Fip1_dom"/>
</dbReference>
<comment type="subcellular location">
    <subcellularLocation>
        <location evidence="1">Nucleus</location>
    </subcellularLocation>
</comment>
<dbReference type="SUPFAM" id="SSF51621">
    <property type="entry name" value="Phosphoenolpyruvate/pyruvate domain"/>
    <property type="match status" value="1"/>
</dbReference>
<comment type="similarity">
    <text evidence="2">Belongs to the FIP1 family.</text>
</comment>
<dbReference type="GO" id="GO:0006099">
    <property type="term" value="P:tricarboxylic acid cycle"/>
    <property type="evidence" value="ECO:0007669"/>
    <property type="project" value="InterPro"/>
</dbReference>
<dbReference type="InterPro" id="IPR021135">
    <property type="entry name" value="PEP_COase"/>
</dbReference>
<dbReference type="GO" id="GO:0003723">
    <property type="term" value="F:RNA binding"/>
    <property type="evidence" value="ECO:0007669"/>
    <property type="project" value="TreeGrafter"/>
</dbReference>
<dbReference type="Proteomes" id="UP000239757">
    <property type="component" value="Unassembled WGS sequence"/>
</dbReference>
<evidence type="ECO:0000313" key="7">
    <source>
        <dbReference type="EMBL" id="PPS06489.1"/>
    </source>
</evidence>
<dbReference type="GO" id="GO:0015977">
    <property type="term" value="P:carbon fixation"/>
    <property type="evidence" value="ECO:0007669"/>
    <property type="project" value="InterPro"/>
</dbReference>
<feature type="domain" description="Pre-mRNA polyadenylation factor Fip1" evidence="6">
    <location>
        <begin position="28"/>
        <end position="60"/>
    </location>
</feature>
<reference evidence="7 8" key="1">
    <citation type="submission" date="2015-01" db="EMBL/GenBank/DDBJ databases">
        <title>Genome of allotetraploid Gossypium barbadense reveals genomic plasticity and fiber elongation in cotton evolution.</title>
        <authorList>
            <person name="Chen X."/>
            <person name="Liu X."/>
            <person name="Zhao B."/>
            <person name="Zheng H."/>
            <person name="Hu Y."/>
            <person name="Lu G."/>
            <person name="Yang C."/>
            <person name="Chen J."/>
            <person name="Shan C."/>
            <person name="Zhang L."/>
            <person name="Zhou Y."/>
            <person name="Wang L."/>
            <person name="Guo W."/>
            <person name="Bai Y."/>
            <person name="Ruan J."/>
            <person name="Shangguan X."/>
            <person name="Mao Y."/>
            <person name="Jiang J."/>
            <person name="Zhu Y."/>
            <person name="Lei J."/>
            <person name="Kang H."/>
            <person name="Chen S."/>
            <person name="He X."/>
            <person name="Wang R."/>
            <person name="Wang Y."/>
            <person name="Chen J."/>
            <person name="Wang L."/>
            <person name="Yu S."/>
            <person name="Wang B."/>
            <person name="Wei J."/>
            <person name="Song S."/>
            <person name="Lu X."/>
            <person name="Gao Z."/>
            <person name="Gu W."/>
            <person name="Deng X."/>
            <person name="Ma D."/>
            <person name="Wang S."/>
            <person name="Liang W."/>
            <person name="Fang L."/>
            <person name="Cai C."/>
            <person name="Zhu X."/>
            <person name="Zhou B."/>
            <person name="Zhang Y."/>
            <person name="Chen Z."/>
            <person name="Xu S."/>
            <person name="Zhu R."/>
            <person name="Wang S."/>
            <person name="Zhang T."/>
            <person name="Zhao G."/>
        </authorList>
    </citation>
    <scope>NUCLEOTIDE SEQUENCE [LARGE SCALE GENOMIC DNA]</scope>
    <source>
        <strain evidence="8">cv. Xinhai21</strain>
        <tissue evidence="7">Leaf</tissue>
    </source>
</reference>
<evidence type="ECO:0000256" key="1">
    <source>
        <dbReference type="ARBA" id="ARBA00004123"/>
    </source>
</evidence>
<evidence type="ECO:0000259" key="6">
    <source>
        <dbReference type="Pfam" id="PF05182"/>
    </source>
</evidence>
<evidence type="ECO:0000256" key="4">
    <source>
        <dbReference type="ARBA" id="ARBA00023242"/>
    </source>
</evidence>
<dbReference type="GO" id="GO:0016607">
    <property type="term" value="C:nuclear speck"/>
    <property type="evidence" value="ECO:0007669"/>
    <property type="project" value="TreeGrafter"/>
</dbReference>
<proteinExistence type="inferred from homology"/>
<protein>
    <recommendedName>
        <fullName evidence="6">Pre-mRNA polyadenylation factor Fip1 domain-containing protein</fullName>
    </recommendedName>
</protein>
<keyword evidence="3" id="KW-0507">mRNA processing</keyword>
<dbReference type="PANTHER" id="PTHR36884">
    <property type="entry name" value="FIP1[III]-LIKE PROTEIN"/>
    <property type="match status" value="1"/>
</dbReference>
<dbReference type="Pfam" id="PF05182">
    <property type="entry name" value="Fip1"/>
    <property type="match status" value="1"/>
</dbReference>
<organism evidence="7 8">
    <name type="scientific">Gossypium barbadense</name>
    <name type="common">Sea Island cotton</name>
    <name type="synonym">Hibiscus barbadensis</name>
    <dbReference type="NCBI Taxonomy" id="3634"/>
    <lineage>
        <taxon>Eukaryota</taxon>
        <taxon>Viridiplantae</taxon>
        <taxon>Streptophyta</taxon>
        <taxon>Embryophyta</taxon>
        <taxon>Tracheophyta</taxon>
        <taxon>Spermatophyta</taxon>
        <taxon>Magnoliopsida</taxon>
        <taxon>eudicotyledons</taxon>
        <taxon>Gunneridae</taxon>
        <taxon>Pentapetalae</taxon>
        <taxon>rosids</taxon>
        <taxon>malvids</taxon>
        <taxon>Malvales</taxon>
        <taxon>Malvaceae</taxon>
        <taxon>Malvoideae</taxon>
        <taxon>Gossypium</taxon>
    </lineage>
</organism>
<evidence type="ECO:0000313" key="8">
    <source>
        <dbReference type="Proteomes" id="UP000239757"/>
    </source>
</evidence>
<dbReference type="PANTHER" id="PTHR36884:SF1">
    <property type="entry name" value="FIP1[V]-LIKE PROTEIN"/>
    <property type="match status" value="1"/>
</dbReference>